<keyword evidence="2" id="KW-0716">Sensory transduction</keyword>
<evidence type="ECO:0000256" key="5">
    <source>
        <dbReference type="ARBA" id="ARBA00022989"/>
    </source>
</evidence>
<dbReference type="Pfam" id="PF02949">
    <property type="entry name" value="7tm_6"/>
    <property type="match status" value="1"/>
</dbReference>
<sequence>LPLQTYYFYDTDKSPQFELTFFIQALTILLTLLVYLSVDGSLGLIVLHTCGQLENLRHRLVNLVSCKDFDRALNSNIMTHTRIIRCAF</sequence>
<dbReference type="InParanoid" id="E2A7H0"/>
<keyword evidence="8" id="KW-0807">Transducer</keyword>
<evidence type="ECO:0000256" key="9">
    <source>
        <dbReference type="SAM" id="Phobius"/>
    </source>
</evidence>
<dbReference type="GO" id="GO:0007165">
    <property type="term" value="P:signal transduction"/>
    <property type="evidence" value="ECO:0007669"/>
    <property type="project" value="UniProtKB-KW"/>
</dbReference>
<keyword evidence="6 9" id="KW-0472">Membrane</keyword>
<feature type="non-terminal residue" evidence="10">
    <location>
        <position position="1"/>
    </location>
</feature>
<evidence type="ECO:0000256" key="7">
    <source>
        <dbReference type="ARBA" id="ARBA00023170"/>
    </source>
</evidence>
<dbReference type="InterPro" id="IPR004117">
    <property type="entry name" value="7tm6_olfct_rcpt"/>
</dbReference>
<dbReference type="Proteomes" id="UP000000311">
    <property type="component" value="Unassembled WGS sequence"/>
</dbReference>
<evidence type="ECO:0000256" key="3">
    <source>
        <dbReference type="ARBA" id="ARBA00022692"/>
    </source>
</evidence>
<organism evidence="11">
    <name type="scientific">Camponotus floridanus</name>
    <name type="common">Florida carpenter ant</name>
    <dbReference type="NCBI Taxonomy" id="104421"/>
    <lineage>
        <taxon>Eukaryota</taxon>
        <taxon>Metazoa</taxon>
        <taxon>Ecdysozoa</taxon>
        <taxon>Arthropoda</taxon>
        <taxon>Hexapoda</taxon>
        <taxon>Insecta</taxon>
        <taxon>Pterygota</taxon>
        <taxon>Neoptera</taxon>
        <taxon>Endopterygota</taxon>
        <taxon>Hymenoptera</taxon>
        <taxon>Apocrita</taxon>
        <taxon>Aculeata</taxon>
        <taxon>Formicoidea</taxon>
        <taxon>Formicidae</taxon>
        <taxon>Formicinae</taxon>
        <taxon>Camponotus</taxon>
    </lineage>
</organism>
<protein>
    <submittedName>
        <fullName evidence="10">Uncharacterized protein</fullName>
    </submittedName>
</protein>
<evidence type="ECO:0000256" key="1">
    <source>
        <dbReference type="ARBA" id="ARBA00004141"/>
    </source>
</evidence>
<dbReference type="EMBL" id="GL437329">
    <property type="protein sequence ID" value="EFN70667.1"/>
    <property type="molecule type" value="Genomic_DNA"/>
</dbReference>
<dbReference type="AlphaFoldDB" id="E2A7H0"/>
<comment type="subcellular location">
    <subcellularLocation>
        <location evidence="1">Membrane</location>
        <topology evidence="1">Multi-pass membrane protein</topology>
    </subcellularLocation>
</comment>
<keyword evidence="4" id="KW-0552">Olfaction</keyword>
<feature type="non-terminal residue" evidence="10">
    <location>
        <position position="88"/>
    </location>
</feature>
<evidence type="ECO:0000256" key="2">
    <source>
        <dbReference type="ARBA" id="ARBA00022606"/>
    </source>
</evidence>
<keyword evidence="11" id="KW-1185">Reference proteome</keyword>
<feature type="transmembrane region" description="Helical" evidence="9">
    <location>
        <begin position="20"/>
        <end position="38"/>
    </location>
</feature>
<keyword evidence="7" id="KW-0675">Receptor</keyword>
<dbReference type="GO" id="GO:0004984">
    <property type="term" value="F:olfactory receptor activity"/>
    <property type="evidence" value="ECO:0007669"/>
    <property type="project" value="InterPro"/>
</dbReference>
<keyword evidence="3 9" id="KW-0812">Transmembrane</keyword>
<dbReference type="OrthoDB" id="7634903at2759"/>
<name>E2A7H0_CAMFO</name>
<accession>E2A7H0</accession>
<evidence type="ECO:0000256" key="4">
    <source>
        <dbReference type="ARBA" id="ARBA00022725"/>
    </source>
</evidence>
<reference evidence="10 11" key="1">
    <citation type="journal article" date="2010" name="Science">
        <title>Genomic comparison of the ants Camponotus floridanus and Harpegnathos saltator.</title>
        <authorList>
            <person name="Bonasio R."/>
            <person name="Zhang G."/>
            <person name="Ye C."/>
            <person name="Mutti N.S."/>
            <person name="Fang X."/>
            <person name="Qin N."/>
            <person name="Donahue G."/>
            <person name="Yang P."/>
            <person name="Li Q."/>
            <person name="Li C."/>
            <person name="Zhang P."/>
            <person name="Huang Z."/>
            <person name="Berger S.L."/>
            <person name="Reinberg D."/>
            <person name="Wang J."/>
            <person name="Liebig J."/>
        </authorList>
    </citation>
    <scope>NUCLEOTIDE SEQUENCE [LARGE SCALE GENOMIC DNA]</scope>
    <source>
        <strain evidence="11">C129</strain>
    </source>
</reference>
<evidence type="ECO:0000313" key="11">
    <source>
        <dbReference type="Proteomes" id="UP000000311"/>
    </source>
</evidence>
<proteinExistence type="predicted"/>
<evidence type="ECO:0000256" key="8">
    <source>
        <dbReference type="ARBA" id="ARBA00023224"/>
    </source>
</evidence>
<dbReference type="GO" id="GO:0016020">
    <property type="term" value="C:membrane"/>
    <property type="evidence" value="ECO:0007669"/>
    <property type="project" value="UniProtKB-SubCell"/>
</dbReference>
<gene>
    <name evidence="10" type="ORF">EAG_03856</name>
</gene>
<keyword evidence="5 9" id="KW-1133">Transmembrane helix</keyword>
<dbReference type="GO" id="GO:0005549">
    <property type="term" value="F:odorant binding"/>
    <property type="evidence" value="ECO:0007669"/>
    <property type="project" value="InterPro"/>
</dbReference>
<evidence type="ECO:0000256" key="6">
    <source>
        <dbReference type="ARBA" id="ARBA00023136"/>
    </source>
</evidence>
<evidence type="ECO:0000313" key="10">
    <source>
        <dbReference type="EMBL" id="EFN70667.1"/>
    </source>
</evidence>